<evidence type="ECO:0000313" key="8">
    <source>
        <dbReference type="EMBL" id="UYW00984.1"/>
    </source>
</evidence>
<feature type="transmembrane region" description="Helical" evidence="6">
    <location>
        <begin position="480"/>
        <end position="500"/>
    </location>
</feature>
<dbReference type="EMBL" id="CP081495">
    <property type="protein sequence ID" value="UYW00984.1"/>
    <property type="molecule type" value="Genomic_DNA"/>
</dbReference>
<evidence type="ECO:0000256" key="6">
    <source>
        <dbReference type="SAM" id="Phobius"/>
    </source>
</evidence>
<keyword evidence="8" id="KW-0808">Transferase</keyword>
<dbReference type="Gene3D" id="1.20.1640.10">
    <property type="entry name" value="Multidrug efflux transporter AcrB transmembrane domain"/>
    <property type="match status" value="2"/>
</dbReference>
<dbReference type="Pfam" id="PF01553">
    <property type="entry name" value="Acyltransferase"/>
    <property type="match status" value="1"/>
</dbReference>
<proteinExistence type="predicted"/>
<gene>
    <name evidence="8" type="ORF">K5I29_10855</name>
</gene>
<dbReference type="PANTHER" id="PTHR33406:SF13">
    <property type="entry name" value="MEMBRANE PROTEIN YDFJ"/>
    <property type="match status" value="1"/>
</dbReference>
<dbReference type="InterPro" id="IPR004869">
    <property type="entry name" value="MMPL_dom"/>
</dbReference>
<evidence type="ECO:0000259" key="7">
    <source>
        <dbReference type="SMART" id="SM00563"/>
    </source>
</evidence>
<dbReference type="RefSeq" id="WP_264433289.1">
    <property type="nucleotide sequence ID" value="NZ_CP081495.1"/>
</dbReference>
<feature type="transmembrane region" description="Helical" evidence="6">
    <location>
        <begin position="589"/>
        <end position="616"/>
    </location>
</feature>
<evidence type="ECO:0000256" key="2">
    <source>
        <dbReference type="ARBA" id="ARBA00022475"/>
    </source>
</evidence>
<feature type="transmembrane region" description="Helical" evidence="6">
    <location>
        <begin position="454"/>
        <end position="474"/>
    </location>
</feature>
<organism evidence="8 9">
    <name type="scientific">Flavobacterium agricola</name>
    <dbReference type="NCBI Taxonomy" id="2870839"/>
    <lineage>
        <taxon>Bacteria</taxon>
        <taxon>Pseudomonadati</taxon>
        <taxon>Bacteroidota</taxon>
        <taxon>Flavobacteriia</taxon>
        <taxon>Flavobacteriales</taxon>
        <taxon>Flavobacteriaceae</taxon>
        <taxon>Flavobacterium</taxon>
    </lineage>
</organism>
<reference evidence="8" key="1">
    <citation type="submission" date="2021-08" db="EMBL/GenBank/DDBJ databases">
        <title>Flavobacterium sp. strain CC-SYL302.</title>
        <authorList>
            <person name="Lin S.-Y."/>
            <person name="Lee T.-H."/>
            <person name="Young C.-C."/>
        </authorList>
    </citation>
    <scope>NUCLEOTIDE SEQUENCE</scope>
    <source>
        <strain evidence="8">CC-SYL302</strain>
    </source>
</reference>
<keyword evidence="8" id="KW-0012">Acyltransferase</keyword>
<dbReference type="InterPro" id="IPR050545">
    <property type="entry name" value="Mycobact_MmpL"/>
</dbReference>
<dbReference type="PANTHER" id="PTHR33406">
    <property type="entry name" value="MEMBRANE PROTEIN MJ1562-RELATED"/>
    <property type="match status" value="1"/>
</dbReference>
<evidence type="ECO:0000313" key="9">
    <source>
        <dbReference type="Proteomes" id="UP001163328"/>
    </source>
</evidence>
<dbReference type="SUPFAM" id="SSF69593">
    <property type="entry name" value="Glycerol-3-phosphate (1)-acyltransferase"/>
    <property type="match status" value="1"/>
</dbReference>
<feature type="transmembrane region" description="Helical" evidence="6">
    <location>
        <begin position="67"/>
        <end position="87"/>
    </location>
</feature>
<protein>
    <submittedName>
        <fullName evidence="8">1-acyl-sn-glycerol-3-phosphate acyltransferase</fullName>
    </submittedName>
</protein>
<evidence type="ECO:0000256" key="3">
    <source>
        <dbReference type="ARBA" id="ARBA00022692"/>
    </source>
</evidence>
<dbReference type="Pfam" id="PF03176">
    <property type="entry name" value="MMPL"/>
    <property type="match status" value="1"/>
</dbReference>
<feature type="transmembrane region" description="Helical" evidence="6">
    <location>
        <begin position="159"/>
        <end position="182"/>
    </location>
</feature>
<dbReference type="Proteomes" id="UP001163328">
    <property type="component" value="Chromosome"/>
</dbReference>
<feature type="transmembrane region" description="Helical" evidence="6">
    <location>
        <begin position="93"/>
        <end position="114"/>
    </location>
</feature>
<name>A0ABY6LZY5_9FLAO</name>
<dbReference type="SMART" id="SM00563">
    <property type="entry name" value="PlsC"/>
    <property type="match status" value="1"/>
</dbReference>
<evidence type="ECO:0000256" key="1">
    <source>
        <dbReference type="ARBA" id="ARBA00004651"/>
    </source>
</evidence>
<comment type="subcellular location">
    <subcellularLocation>
        <location evidence="1">Cell membrane</location>
        <topology evidence="1">Multi-pass membrane protein</topology>
    </subcellularLocation>
</comment>
<evidence type="ECO:0000256" key="4">
    <source>
        <dbReference type="ARBA" id="ARBA00022989"/>
    </source>
</evidence>
<feature type="domain" description="Phospholipid/glycerol acyltransferase" evidence="7">
    <location>
        <begin position="663"/>
        <end position="772"/>
    </location>
</feature>
<keyword evidence="2" id="KW-1003">Cell membrane</keyword>
<dbReference type="InterPro" id="IPR002123">
    <property type="entry name" value="Plipid/glycerol_acylTrfase"/>
</dbReference>
<keyword evidence="9" id="KW-1185">Reference proteome</keyword>
<dbReference type="SUPFAM" id="SSF82866">
    <property type="entry name" value="Multidrug efflux transporter AcrB transmembrane domain"/>
    <property type="match status" value="2"/>
</dbReference>
<feature type="transmembrane region" description="Helical" evidence="6">
    <location>
        <begin position="41"/>
        <end position="60"/>
    </location>
</feature>
<accession>A0ABY6LZY5</accession>
<feature type="transmembrane region" description="Helical" evidence="6">
    <location>
        <begin position="207"/>
        <end position="228"/>
    </location>
</feature>
<keyword evidence="4 6" id="KW-1133">Transmembrane helix</keyword>
<dbReference type="GO" id="GO:0016746">
    <property type="term" value="F:acyltransferase activity"/>
    <property type="evidence" value="ECO:0007669"/>
    <property type="project" value="UniProtKB-KW"/>
</dbReference>
<feature type="transmembrane region" description="Helical" evidence="6">
    <location>
        <begin position="545"/>
        <end position="569"/>
    </location>
</feature>
<feature type="transmembrane region" description="Helical" evidence="6">
    <location>
        <begin position="431"/>
        <end position="447"/>
    </location>
</feature>
<feature type="transmembrane region" description="Helical" evidence="6">
    <location>
        <begin position="521"/>
        <end position="539"/>
    </location>
</feature>
<dbReference type="CDD" id="cd07989">
    <property type="entry name" value="LPLAT_AGPAT-like"/>
    <property type="match status" value="1"/>
</dbReference>
<keyword evidence="3 6" id="KW-0812">Transmembrane</keyword>
<sequence length="992" mass="111613">MNYLTTIQTQLNTEFANQAQVSLFGAALVADANAQQIKSDIFSTILVSMTTLMVLLVLFYRRISIPIIIFIPTIFAGAFALAILALLKTTISAISLSISAVLVGITIDYALHILTHFKRHNDPKELYKEITKPLIMSAATNAVAFLCLLFVHSEALIDLGVFASVAILSSAIFSLLIIPHIYKPKTENAKNSIVDKIAAYPFEKNKALIVTCLVVIFISLFTFTKVQYNNDLAGLNFMPNHLKTVENKLDALLHNQAKSVYVVSYGTNFDAVLTHQKQIDSVLQQAIAQQKIIQFTGLQPAVQSEKEQHQAFAKWANFWDKHKNNTKKILVTEGEKYGFSLDAHQSFYNKLDAGFSALQLADYNAIQALAVADFVTEKNGFITNATLVKLDEVHREAFITEIESLPEVLVIDRKQLNETYLGQLKTDFNHLIDYSILAVIAILWFFFKRLEWVLFSMLPIALTGLVTAGLMGAFGLELNIFSAIVCTLVFGHGVDFAIFMTSALQKEYTTGANELQTYRTSILLAVLTTVLAIGALIFAKHPALLSIASVSLLGVFAAVIITFVFYPMIFKIMVVNRVKKGLSPYTIRLFILSVLFFIFYGIISISVSVLGRLVFLVLPVSKQKKQGWFSWLMSKYMTLIINLNPFIKNKFYNPYGETFAKPAVIIANHASFLDTLLIGMRVPKIIFFVNDWVWNSPIFGRIVRAAGFYPVSKGIENGAELLKDKIAMGYSIVVFPEGTRSYDNSVKRFHKGAFYLADQLQLDIVPFYIHGHSEVMPKGDFIAYDGTLSTSVGKRILHADLAFGTTYSEKAKNIAAYFKVEFDALRLQLEDANYFKKKLLLSYLYKEEEVIQAVRSDFEQNKQNYHALNAFFGKKEKLMHWADDYGQLDCILALQQSTRKIYTHIADIEKRAVAQSNYILIHRNIQYVVTPVAGISKLLISKTIDVTTFEPTQLQGFTEIVLLYNPDFNSVLLHLGYKITYQTYNITHFVKN</sequence>
<keyword evidence="5 6" id="KW-0472">Membrane</keyword>
<evidence type="ECO:0000256" key="5">
    <source>
        <dbReference type="ARBA" id="ARBA00023136"/>
    </source>
</evidence>
<feature type="transmembrane region" description="Helical" evidence="6">
    <location>
        <begin position="134"/>
        <end position="153"/>
    </location>
</feature>